<gene>
    <name evidence="3" type="ORF">Q8A57_01305</name>
</gene>
<name>A0AAW8B221_9GAMM</name>
<evidence type="ECO:0000313" key="4">
    <source>
        <dbReference type="Proteomes" id="UP001178354"/>
    </source>
</evidence>
<dbReference type="Proteomes" id="UP001178354">
    <property type="component" value="Unassembled WGS sequence"/>
</dbReference>
<evidence type="ECO:0000313" key="3">
    <source>
        <dbReference type="EMBL" id="MDP1519604.1"/>
    </source>
</evidence>
<reference evidence="3" key="2">
    <citation type="submission" date="2023-08" db="EMBL/GenBank/DDBJ databases">
        <authorList>
            <person name="Luo J."/>
        </authorList>
    </citation>
    <scope>NUCLEOTIDE SEQUENCE</scope>
    <source>
        <strain evidence="3">DSM 25064</strain>
    </source>
</reference>
<organism evidence="3 4">
    <name type="scientific">Porticoccus litoralis</name>
    <dbReference type="NCBI Taxonomy" id="434086"/>
    <lineage>
        <taxon>Bacteria</taxon>
        <taxon>Pseudomonadati</taxon>
        <taxon>Pseudomonadota</taxon>
        <taxon>Gammaproteobacteria</taxon>
        <taxon>Cellvibrionales</taxon>
        <taxon>Porticoccaceae</taxon>
        <taxon>Porticoccus</taxon>
    </lineage>
</organism>
<dbReference type="PANTHER" id="PTHR46361">
    <property type="entry name" value="ELECTRON CARRIER/ PROTEIN DISULFIDE OXIDOREDUCTASE"/>
    <property type="match status" value="1"/>
</dbReference>
<feature type="domain" description="DUF547" evidence="2">
    <location>
        <begin position="95"/>
        <end position="207"/>
    </location>
</feature>
<reference evidence="3" key="1">
    <citation type="journal article" date="2010" name="Int. J. Syst. Evol. Microbiol.">
        <title>Porticoccus litoralis gen. nov., sp. nov., a gammaproteobacterium isolated from the Yellow Sea.</title>
        <authorList>
            <person name="Oh H.M."/>
            <person name="Kim H."/>
            <person name="Kim K.M."/>
            <person name="Min G.S."/>
            <person name="Cho J.C."/>
        </authorList>
    </citation>
    <scope>NUCLEOTIDE SEQUENCE</scope>
    <source>
        <strain evidence="3">DSM 25064</strain>
    </source>
</reference>
<accession>A0AAW8B221</accession>
<evidence type="ECO:0000259" key="2">
    <source>
        <dbReference type="Pfam" id="PF04784"/>
    </source>
</evidence>
<proteinExistence type="predicted"/>
<dbReference type="AlphaFoldDB" id="A0AAW8B221"/>
<feature type="signal peptide" evidence="1">
    <location>
        <begin position="1"/>
        <end position="24"/>
    </location>
</feature>
<comment type="caution">
    <text evidence="3">The sequence shown here is derived from an EMBL/GenBank/DDBJ whole genome shotgun (WGS) entry which is preliminary data.</text>
</comment>
<keyword evidence="4" id="KW-1185">Reference proteome</keyword>
<feature type="chain" id="PRO_5043532646" evidence="1">
    <location>
        <begin position="25"/>
        <end position="274"/>
    </location>
</feature>
<dbReference type="Pfam" id="PF04784">
    <property type="entry name" value="DUF547"/>
    <property type="match status" value="1"/>
</dbReference>
<dbReference type="EMBL" id="JAUUUU010000001">
    <property type="protein sequence ID" value="MDP1519604.1"/>
    <property type="molecule type" value="Genomic_DNA"/>
</dbReference>
<evidence type="ECO:0000256" key="1">
    <source>
        <dbReference type="SAM" id="SignalP"/>
    </source>
</evidence>
<dbReference type="PANTHER" id="PTHR46361:SF3">
    <property type="entry name" value="ELECTRON CARRIER_ PROTEIN DISULFIDE OXIDOREDUCTASE"/>
    <property type="match status" value="1"/>
</dbReference>
<sequence length="274" mass="31199">MKTFSAPTFLLLVLLVLSSGNVLAAPSSKHLDFWNHSNESNLTTVDHSTWQGLLNRNVIDQHPSGINRFNYAEISETDRRLLSSYLEQMQAIDPRELSRAQQKAYWINFYNALTINLVISHYPVESITKLGEGLFSFGPWDDEISQIAGESLSLNDIEHRILRPLFPDNRIHYAVNCASLGCPNLAKQAYTAEHLDEQLEKAARDYINHPRGVDFKEGVLWVSSIYDWYRDDFGGSDRALLRHLMQYAAPSLAEKLGGYEGKIKDHYDWALNSP</sequence>
<protein>
    <submittedName>
        <fullName evidence="3">DUF547 domain-containing protein</fullName>
    </submittedName>
</protein>
<keyword evidence="1" id="KW-0732">Signal</keyword>
<dbReference type="RefSeq" id="WP_305169116.1">
    <property type="nucleotide sequence ID" value="NZ_JAUUUU010000001.1"/>
</dbReference>
<dbReference type="InterPro" id="IPR006869">
    <property type="entry name" value="DUF547"/>
</dbReference>